<feature type="region of interest" description="Disordered" evidence="1">
    <location>
        <begin position="122"/>
        <end position="167"/>
    </location>
</feature>
<accession>A0ABR2YB06</accession>
<comment type="caution">
    <text evidence="3">The sequence shown here is derived from an EMBL/GenBank/DDBJ whole genome shotgun (WGS) entry which is preliminary data.</text>
</comment>
<protein>
    <recommendedName>
        <fullName evidence="5">Collagen-like protein</fullName>
    </recommendedName>
</protein>
<gene>
    <name evidence="3" type="ORF">WJX75_003419</name>
</gene>
<evidence type="ECO:0000256" key="1">
    <source>
        <dbReference type="SAM" id="MobiDB-lite"/>
    </source>
</evidence>
<keyword evidence="2" id="KW-0732">Signal</keyword>
<dbReference type="EMBL" id="JALJOT010000018">
    <property type="protein sequence ID" value="KAK9901270.1"/>
    <property type="molecule type" value="Genomic_DNA"/>
</dbReference>
<evidence type="ECO:0000313" key="4">
    <source>
        <dbReference type="Proteomes" id="UP001491310"/>
    </source>
</evidence>
<keyword evidence="4" id="KW-1185">Reference proteome</keyword>
<feature type="compositionally biased region" description="Low complexity" evidence="1">
    <location>
        <begin position="138"/>
        <end position="167"/>
    </location>
</feature>
<feature type="chain" id="PRO_5047522343" description="Collagen-like protein" evidence="2">
    <location>
        <begin position="33"/>
        <end position="342"/>
    </location>
</feature>
<organism evidence="3 4">
    <name type="scientific">Coccomyxa subellipsoidea</name>
    <dbReference type="NCBI Taxonomy" id="248742"/>
    <lineage>
        <taxon>Eukaryota</taxon>
        <taxon>Viridiplantae</taxon>
        <taxon>Chlorophyta</taxon>
        <taxon>core chlorophytes</taxon>
        <taxon>Trebouxiophyceae</taxon>
        <taxon>Trebouxiophyceae incertae sedis</taxon>
        <taxon>Coccomyxaceae</taxon>
        <taxon>Coccomyxa</taxon>
    </lineage>
</organism>
<proteinExistence type="predicted"/>
<dbReference type="Proteomes" id="UP001491310">
    <property type="component" value="Unassembled WGS sequence"/>
</dbReference>
<evidence type="ECO:0000256" key="2">
    <source>
        <dbReference type="SAM" id="SignalP"/>
    </source>
</evidence>
<name>A0ABR2YB06_9CHLO</name>
<evidence type="ECO:0000313" key="3">
    <source>
        <dbReference type="EMBL" id="KAK9901270.1"/>
    </source>
</evidence>
<feature type="signal peptide" evidence="2">
    <location>
        <begin position="1"/>
        <end position="32"/>
    </location>
</feature>
<sequence>MAKARPGKGSEWAVSWCLSSLGFLLLLPRAQDISAFALGLDSTYNSTAFKEVEGFFPASKAEVAIVSNENKQLKATVADLSDKYLQQQDIIIKILDKVNTLTPGFNGTNGINGFNGTSGPTGATGVFGATGPTGGTGLSSPTGPTGPSGPTGFTGSTGDTGPTGSTGQIFNIVQELITFDVNENGTPLPAQNNFGLRPSFFGLKFGDGFGTVTNGGGTFQNPYPLRSYNIMPESTPNVAVWSPDSFATIQPAAGALTFALDSIYVGYLQGSNAPSPGPVTVAGFLQAVQVCSYVVTPTAGALPTLVTTVDCGNLDQIQIGDTKGQYWYIDSMTVTIYKLINA</sequence>
<evidence type="ECO:0008006" key="5">
    <source>
        <dbReference type="Google" id="ProtNLM"/>
    </source>
</evidence>
<reference evidence="3 4" key="1">
    <citation type="journal article" date="2024" name="Nat. Commun.">
        <title>Phylogenomics reveals the evolutionary origins of lichenization in chlorophyte algae.</title>
        <authorList>
            <person name="Puginier C."/>
            <person name="Libourel C."/>
            <person name="Otte J."/>
            <person name="Skaloud P."/>
            <person name="Haon M."/>
            <person name="Grisel S."/>
            <person name="Petersen M."/>
            <person name="Berrin J.G."/>
            <person name="Delaux P.M."/>
            <person name="Dal Grande F."/>
            <person name="Keller J."/>
        </authorList>
    </citation>
    <scope>NUCLEOTIDE SEQUENCE [LARGE SCALE GENOMIC DNA]</scope>
    <source>
        <strain evidence="3 4">SAG 216-7</strain>
    </source>
</reference>